<dbReference type="InParanoid" id="A0A1Y2EJF7"/>
<dbReference type="Proteomes" id="UP000193689">
    <property type="component" value="Unassembled WGS sequence"/>
</dbReference>
<gene>
    <name evidence="2" type="ORF">BCR38DRAFT_17979</name>
</gene>
<comment type="caution">
    <text evidence="2">The sequence shown here is derived from an EMBL/GenBank/DDBJ whole genome shotgun (WGS) entry which is preliminary data.</text>
</comment>
<feature type="compositionally biased region" description="Acidic residues" evidence="1">
    <location>
        <begin position="343"/>
        <end position="356"/>
    </location>
</feature>
<dbReference type="AlphaFoldDB" id="A0A1Y2EJF7"/>
<organism evidence="2 3">
    <name type="scientific">Pseudomassariella vexata</name>
    <dbReference type="NCBI Taxonomy" id="1141098"/>
    <lineage>
        <taxon>Eukaryota</taxon>
        <taxon>Fungi</taxon>
        <taxon>Dikarya</taxon>
        <taxon>Ascomycota</taxon>
        <taxon>Pezizomycotina</taxon>
        <taxon>Sordariomycetes</taxon>
        <taxon>Xylariomycetidae</taxon>
        <taxon>Amphisphaeriales</taxon>
        <taxon>Pseudomassariaceae</taxon>
        <taxon>Pseudomassariella</taxon>
    </lineage>
</organism>
<evidence type="ECO:0000313" key="2">
    <source>
        <dbReference type="EMBL" id="ORY71690.1"/>
    </source>
</evidence>
<name>A0A1Y2EJF7_9PEZI</name>
<feature type="region of interest" description="Disordered" evidence="1">
    <location>
        <begin position="319"/>
        <end position="362"/>
    </location>
</feature>
<reference evidence="2 3" key="1">
    <citation type="submission" date="2016-07" db="EMBL/GenBank/DDBJ databases">
        <title>Pervasive Adenine N6-methylation of Active Genes in Fungi.</title>
        <authorList>
            <consortium name="DOE Joint Genome Institute"/>
            <person name="Mondo S.J."/>
            <person name="Dannebaum R.O."/>
            <person name="Kuo R.C."/>
            <person name="Labutti K."/>
            <person name="Haridas S."/>
            <person name="Kuo A."/>
            <person name="Salamov A."/>
            <person name="Ahrendt S.R."/>
            <person name="Lipzen A."/>
            <person name="Sullivan W."/>
            <person name="Andreopoulos W.B."/>
            <person name="Clum A."/>
            <person name="Lindquist E."/>
            <person name="Daum C."/>
            <person name="Ramamoorthy G.K."/>
            <person name="Gryganskyi A."/>
            <person name="Culley D."/>
            <person name="Magnuson J.K."/>
            <person name="James T.Y."/>
            <person name="O'Malley M.A."/>
            <person name="Stajich J.E."/>
            <person name="Spatafora J.W."/>
            <person name="Visel A."/>
            <person name="Grigoriev I.V."/>
        </authorList>
    </citation>
    <scope>NUCLEOTIDE SEQUENCE [LARGE SCALE GENOMIC DNA]</scope>
    <source>
        <strain evidence="2 3">CBS 129021</strain>
    </source>
</reference>
<evidence type="ECO:0000256" key="1">
    <source>
        <dbReference type="SAM" id="MobiDB-lite"/>
    </source>
</evidence>
<dbReference type="GeneID" id="63770135"/>
<protein>
    <submittedName>
        <fullName evidence="2">Uncharacterized protein</fullName>
    </submittedName>
</protein>
<keyword evidence="3" id="KW-1185">Reference proteome</keyword>
<dbReference type="EMBL" id="MCFJ01000001">
    <property type="protein sequence ID" value="ORY71690.1"/>
    <property type="molecule type" value="Genomic_DNA"/>
</dbReference>
<accession>A0A1Y2EJF7</accession>
<dbReference type="OrthoDB" id="5378435at2759"/>
<proteinExistence type="predicted"/>
<feature type="compositionally biased region" description="Basic and acidic residues" evidence="1">
    <location>
        <begin position="328"/>
        <end position="342"/>
    </location>
</feature>
<dbReference type="STRING" id="1141098.A0A1Y2EJF7"/>
<sequence length="362" mass="40317">MMHSLTGVGFPDNGHQIYSTGHLLDEYSKQIALSDSARRMSHYRPANAMRVVKPSSANNSPQAVAMRKTTVNDNSLARRRQQVLDHALFQHMQETTSYADFQDPVTRSSRPVSWHPSSQFQQPQISMPQQLPHLDLSQYIPPTPAFYPEADMYSTYQQFPPTPAAFSGYTSPLASYSPLSLPYAASSHQQLPPQYVTVDAWCAQPQYTPTPYSTQGSPIGTEPFPSYTGQPGFDWDSFSSHGFDHGSCTAPSTPDNYQSIPQSEPTVPSEESITYQPLEEPEEEGEILFGMGLYDTPDKTETDPELDHYRTTTSHLLGSTYRRGAGLKLEEAWEPSKEKAESDDGEEGDADGEEQKEDATEQ</sequence>
<evidence type="ECO:0000313" key="3">
    <source>
        <dbReference type="Proteomes" id="UP000193689"/>
    </source>
</evidence>
<dbReference type="RefSeq" id="XP_040721282.1">
    <property type="nucleotide sequence ID" value="XM_040853923.1"/>
</dbReference>